<evidence type="ECO:0000256" key="1">
    <source>
        <dbReference type="ARBA" id="ARBA00022676"/>
    </source>
</evidence>
<evidence type="ECO:0000313" key="4">
    <source>
        <dbReference type="EMBL" id="EEE47016.2"/>
    </source>
</evidence>
<gene>
    <name evidence="4" type="ORF">SADFL11_4305</name>
</gene>
<dbReference type="Proteomes" id="UP000004703">
    <property type="component" value="Chromosome"/>
</dbReference>
<organism evidence="4 5">
    <name type="scientific">Roseibium alexandrii (strain DSM 17067 / NCIMB 14079 / DFL-11)</name>
    <name type="common">Labrenzia alexandrii</name>
    <dbReference type="NCBI Taxonomy" id="244592"/>
    <lineage>
        <taxon>Bacteria</taxon>
        <taxon>Pseudomonadati</taxon>
        <taxon>Pseudomonadota</taxon>
        <taxon>Alphaproteobacteria</taxon>
        <taxon>Hyphomicrobiales</taxon>
        <taxon>Stappiaceae</taxon>
        <taxon>Roseibium</taxon>
    </lineage>
</organism>
<keyword evidence="2 4" id="KW-0808">Transferase</keyword>
<dbReference type="EMBL" id="ACCU02000004">
    <property type="protein sequence ID" value="EEE47016.2"/>
    <property type="molecule type" value="Genomic_DNA"/>
</dbReference>
<evidence type="ECO:0000313" key="5">
    <source>
        <dbReference type="Proteomes" id="UP000004703"/>
    </source>
</evidence>
<dbReference type="InterPro" id="IPR050748">
    <property type="entry name" value="Glycosyltrans_8_dom-fam"/>
</dbReference>
<keyword evidence="1" id="KW-0328">Glycosyltransferase</keyword>
<keyword evidence="3" id="KW-0479">Metal-binding</keyword>
<reference evidence="4 5" key="1">
    <citation type="submission" date="2008-01" db="EMBL/GenBank/DDBJ databases">
        <authorList>
            <person name="Wagner-Dobler I."/>
            <person name="Ferriera S."/>
            <person name="Johnson J."/>
            <person name="Kravitz S."/>
            <person name="Beeson K."/>
            <person name="Sutton G."/>
            <person name="Rogers Y.-H."/>
            <person name="Friedman R."/>
            <person name="Frazier M."/>
            <person name="Venter J.C."/>
        </authorList>
    </citation>
    <scope>NUCLEOTIDE SEQUENCE [LARGE SCALE GENOMIC DNA]</scope>
    <source>
        <strain evidence="5">DSM 17067 / NCIMB 14079 / DFL-11</strain>
    </source>
</reference>
<evidence type="ECO:0000256" key="3">
    <source>
        <dbReference type="ARBA" id="ARBA00022723"/>
    </source>
</evidence>
<dbReference type="PANTHER" id="PTHR13778">
    <property type="entry name" value="GLYCOSYLTRANSFERASE 8 DOMAIN-CONTAINING PROTEIN"/>
    <property type="match status" value="1"/>
</dbReference>
<dbReference type="PANTHER" id="PTHR13778:SF47">
    <property type="entry name" value="LIPOPOLYSACCHARIDE 1,3-GALACTOSYLTRANSFERASE"/>
    <property type="match status" value="1"/>
</dbReference>
<reference evidence="4 5" key="2">
    <citation type="submission" date="2013-04" db="EMBL/GenBank/DDBJ databases">
        <authorList>
            <person name="Fiebig A."/>
            <person name="Pradella S."/>
            <person name="Wagner-Doebler I."/>
        </authorList>
    </citation>
    <scope>NUCLEOTIDE SEQUENCE [LARGE SCALE GENOMIC DNA]</scope>
    <source>
        <strain evidence="5">DSM 17067 / NCIMB 14079 / DFL-11</strain>
    </source>
</reference>
<dbReference type="GO" id="GO:0016757">
    <property type="term" value="F:glycosyltransferase activity"/>
    <property type="evidence" value="ECO:0007669"/>
    <property type="project" value="UniProtKB-KW"/>
</dbReference>
<evidence type="ECO:0000256" key="2">
    <source>
        <dbReference type="ARBA" id="ARBA00022679"/>
    </source>
</evidence>
<comment type="caution">
    <text evidence="4">The sequence shown here is derived from an EMBL/GenBank/DDBJ whole genome shotgun (WGS) entry which is preliminary data.</text>
</comment>
<accession>A0A5E8H307</accession>
<dbReference type="Gene3D" id="3.90.550.10">
    <property type="entry name" value="Spore Coat Polysaccharide Biosynthesis Protein SpsA, Chain A"/>
    <property type="match status" value="1"/>
</dbReference>
<dbReference type="AlphaFoldDB" id="A0A5E8H307"/>
<protein>
    <submittedName>
        <fullName evidence="4">Lipopolysaccharide biosynthesis protein, LPS:glycosyltransferase</fullName>
    </submittedName>
</protein>
<dbReference type="SUPFAM" id="SSF53448">
    <property type="entry name" value="Nucleotide-diphospho-sugar transferases"/>
    <property type="match status" value="1"/>
</dbReference>
<dbReference type="InterPro" id="IPR002495">
    <property type="entry name" value="Glyco_trans_8"/>
</dbReference>
<sequence>MCQDVVFYDIDYQNISKFRSTMYLKSKSAYSRYFISDFLGEESKCIYLDCDLLVLRDLAELNTAKMHGKTIGSVRDISVRTADPHLFIGERLQLTNPYDYFNSGVLIIDLDRWRKLDARNHLIDLTLERADTFHSQDQDALNVFFDGDTEFLDPVWNTSQYERPDTAENRIIHLIGTVKPWHARYKEKLSDSYHRTEIWDRFYGVLDRTAYAGNRPWDPAGLGVVKETIESKIPKMDMVTGKIRRTLQKFLN</sequence>
<dbReference type="Pfam" id="PF01501">
    <property type="entry name" value="Glyco_transf_8"/>
    <property type="match status" value="1"/>
</dbReference>
<proteinExistence type="predicted"/>
<name>A0A5E8H307_ROSAD</name>
<dbReference type="GO" id="GO:0046872">
    <property type="term" value="F:metal ion binding"/>
    <property type="evidence" value="ECO:0007669"/>
    <property type="project" value="UniProtKB-KW"/>
</dbReference>
<dbReference type="InterPro" id="IPR029044">
    <property type="entry name" value="Nucleotide-diphossugar_trans"/>
</dbReference>